<proteinExistence type="predicted"/>
<evidence type="ECO:0000313" key="1">
    <source>
        <dbReference type="EMBL" id="ABD40789.1"/>
    </source>
</evidence>
<dbReference type="eggNOG" id="arCOG04642">
    <property type="taxonomic scope" value="Archaea"/>
</dbReference>
<dbReference type="STRING" id="323259.Mhun_1039"/>
<evidence type="ECO:0000313" key="2">
    <source>
        <dbReference type="Proteomes" id="UP000001941"/>
    </source>
</evidence>
<dbReference type="HOGENOM" id="CLU_1773175_0_0_2"/>
<name>Q2FUE1_METHJ</name>
<accession>Q2FUE1</accession>
<dbReference type="KEGG" id="mhu:Mhun_1039"/>
<dbReference type="EMBL" id="CP000254">
    <property type="protein sequence ID" value="ABD40789.1"/>
    <property type="molecule type" value="Genomic_DNA"/>
</dbReference>
<reference evidence="2" key="1">
    <citation type="journal article" date="2016" name="Stand. Genomic Sci.">
        <title>Complete genome sequence of Methanospirillum hungatei type strain JF1.</title>
        <authorList>
            <person name="Gunsalus R.P."/>
            <person name="Cook L.E."/>
            <person name="Crable B."/>
            <person name="Rohlin L."/>
            <person name="McDonald E."/>
            <person name="Mouttaki H."/>
            <person name="Sieber J.R."/>
            <person name="Poweleit N."/>
            <person name="Zhou H."/>
            <person name="Lapidus A.L."/>
            <person name="Daligault H.E."/>
            <person name="Land M."/>
            <person name="Gilna P."/>
            <person name="Ivanova N."/>
            <person name="Kyrpides N."/>
            <person name="Culley D.E."/>
            <person name="McInerney M.J."/>
        </authorList>
    </citation>
    <scope>NUCLEOTIDE SEQUENCE [LARGE SCALE GENOMIC DNA]</scope>
    <source>
        <strain evidence="2">ATCC 27890 / DSM 864 / NBRC 100397 / JF-1</strain>
    </source>
</reference>
<dbReference type="GeneID" id="25393471"/>
<dbReference type="RefSeq" id="WP_011448068.1">
    <property type="nucleotide sequence ID" value="NC_007796.1"/>
</dbReference>
<gene>
    <name evidence="1" type="ordered locus">Mhun_1039</name>
</gene>
<protein>
    <submittedName>
        <fullName evidence="1">Uncharacterized protein</fullName>
    </submittedName>
</protein>
<organism evidence="1 2">
    <name type="scientific">Methanospirillum hungatei JF-1 (strain ATCC 27890 / DSM 864 / NBRC 100397 / JF-1)</name>
    <dbReference type="NCBI Taxonomy" id="323259"/>
    <lineage>
        <taxon>Archaea</taxon>
        <taxon>Methanobacteriati</taxon>
        <taxon>Methanobacteriota</taxon>
        <taxon>Stenosarchaea group</taxon>
        <taxon>Methanomicrobia</taxon>
        <taxon>Methanomicrobiales</taxon>
        <taxon>Methanospirillaceae</taxon>
        <taxon>Methanospirillum</taxon>
    </lineage>
</organism>
<dbReference type="AlphaFoldDB" id="Q2FUE1"/>
<sequence>MNLLIFSRPGIRLYQELRRSETAWNALRFYGPVETPVGIIVKVSSLSAALSLASDLKYFIRKFGSDYLFEIAPGMYCTPSVARSRYLEREPHADPWPWKIWYRVKGDGNLVKYDTFPELCTRDRDQACDEDVFEVLCSEEECTVCRLCAPEAVRPDNLQKTEEGEEE</sequence>
<dbReference type="Proteomes" id="UP000001941">
    <property type="component" value="Chromosome"/>
</dbReference>
<dbReference type="EnsemblBacteria" id="ABD40789">
    <property type="protein sequence ID" value="ABD40789"/>
    <property type="gene ID" value="Mhun_1039"/>
</dbReference>
<dbReference type="OrthoDB" id="111148at2157"/>
<dbReference type="InParanoid" id="Q2FUE1"/>
<keyword evidence="2" id="KW-1185">Reference proteome</keyword>